<proteinExistence type="evidence at transcript level"/>
<feature type="compositionally biased region" description="Low complexity" evidence="1">
    <location>
        <begin position="91"/>
        <end position="114"/>
    </location>
</feature>
<evidence type="ECO:0000313" key="3">
    <source>
        <dbReference type="EMBL" id="ACZ28271.1"/>
    </source>
</evidence>
<evidence type="ECO:0000256" key="2">
    <source>
        <dbReference type="SAM" id="SignalP"/>
    </source>
</evidence>
<sequence length="123" mass="11917">MKLFTSVCAIFVCIALFGATAEAGPFFFGAIRRFVEPFVPKVNATNSGTSFQLPFGLGGGSTESNGDEGASGYASGPDGSVGASGSGSGASGSANGSGASGSAGADANADSSQGNDYDSDYSQ</sequence>
<name>D1FQ16_SIMNI</name>
<accession>D1FQ16</accession>
<feature type="chain" id="PRO_5003022011" evidence="2">
    <location>
        <begin position="24"/>
        <end position="123"/>
    </location>
</feature>
<keyword evidence="2" id="KW-0732">Signal</keyword>
<reference evidence="3" key="1">
    <citation type="submission" date="2009-10" db="EMBL/GenBank/DDBJ databases">
        <title>An Insight into the Sialotranscriptome of Simulium nigrimanum, a Black Fly Associated with Fogo Selvagem in South America.</title>
        <authorList>
            <person name="Ribeiro J.M.C."/>
            <person name="Valenzuela J.G."/>
            <person name="Pham V.M."/>
            <person name="Kleeman L."/>
            <person name="Barbian K.D."/>
            <person name="Favreau A.J."/>
            <person name="Eaton D.P."/>
            <person name="Aoki V."/>
            <person name="Hans-Filho G."/>
            <person name="Rivitti E.A."/>
            <person name="Diaz L.A."/>
        </authorList>
    </citation>
    <scope>NUCLEOTIDE SEQUENCE</scope>
    <source>
        <tissue evidence="3">Salivary glands</tissue>
    </source>
</reference>
<organism evidence="3">
    <name type="scientific">Simulium nigrimanum</name>
    <name type="common">Black fly</name>
    <dbReference type="NCBI Taxonomy" id="683695"/>
    <lineage>
        <taxon>Eukaryota</taxon>
        <taxon>Metazoa</taxon>
        <taxon>Ecdysozoa</taxon>
        <taxon>Arthropoda</taxon>
        <taxon>Hexapoda</taxon>
        <taxon>Insecta</taxon>
        <taxon>Pterygota</taxon>
        <taxon>Neoptera</taxon>
        <taxon>Endopterygota</taxon>
        <taxon>Diptera</taxon>
        <taxon>Nematocera</taxon>
        <taxon>Chironomoidea</taxon>
        <taxon>Simuliidae</taxon>
        <taxon>Simulium</taxon>
    </lineage>
</organism>
<evidence type="ECO:0000256" key="1">
    <source>
        <dbReference type="SAM" id="MobiDB-lite"/>
    </source>
</evidence>
<dbReference type="AlphaFoldDB" id="D1FQ16"/>
<feature type="signal peptide" evidence="2">
    <location>
        <begin position="1"/>
        <end position="23"/>
    </location>
</feature>
<protein>
    <submittedName>
        <fullName evidence="3">Hypothetical secreted peptide</fullName>
    </submittedName>
</protein>
<feature type="region of interest" description="Disordered" evidence="1">
    <location>
        <begin position="44"/>
        <end position="123"/>
    </location>
</feature>
<dbReference type="EMBL" id="EZ419916">
    <property type="protein sequence ID" value="ACZ28271.1"/>
    <property type="molecule type" value="mRNA"/>
</dbReference>